<organism evidence="2 3">
    <name type="scientific">Pyxidicoccus parkwayensis</name>
    <dbReference type="NCBI Taxonomy" id="2813578"/>
    <lineage>
        <taxon>Bacteria</taxon>
        <taxon>Pseudomonadati</taxon>
        <taxon>Myxococcota</taxon>
        <taxon>Myxococcia</taxon>
        <taxon>Myxococcales</taxon>
        <taxon>Cystobacterineae</taxon>
        <taxon>Myxococcaceae</taxon>
        <taxon>Pyxidicoccus</taxon>
    </lineage>
</organism>
<feature type="chain" id="PRO_5046837916" description="Lipoprotein" evidence="1">
    <location>
        <begin position="26"/>
        <end position="133"/>
    </location>
</feature>
<evidence type="ECO:0008006" key="4">
    <source>
        <dbReference type="Google" id="ProtNLM"/>
    </source>
</evidence>
<evidence type="ECO:0000256" key="1">
    <source>
        <dbReference type="SAM" id="SignalP"/>
    </source>
</evidence>
<gene>
    <name evidence="2" type="ORF">JY651_48190</name>
</gene>
<protein>
    <recommendedName>
        <fullName evidence="4">Lipoprotein</fullName>
    </recommendedName>
</protein>
<dbReference type="Proteomes" id="UP000662747">
    <property type="component" value="Chromosome"/>
</dbReference>
<feature type="signal peptide" evidence="1">
    <location>
        <begin position="1"/>
        <end position="25"/>
    </location>
</feature>
<sequence>MPRFPLLATFILSATLLLGCGSAEAPVETTEEAPLLETAASALRSTPATCTSDADCGPNFCNSGVSARCQSGYCVTTCSEVYQNCCETTPGHYGCNAASILCTSTGGCPANSFCSGGVCLANSYQGKCTPLRL</sequence>
<keyword evidence="3" id="KW-1185">Reference proteome</keyword>
<proteinExistence type="predicted"/>
<name>A0ABX7NV47_9BACT</name>
<evidence type="ECO:0000313" key="3">
    <source>
        <dbReference type="Proteomes" id="UP000662747"/>
    </source>
</evidence>
<dbReference type="EMBL" id="CP071090">
    <property type="protein sequence ID" value="QSQ22796.1"/>
    <property type="molecule type" value="Genomic_DNA"/>
</dbReference>
<dbReference type="PROSITE" id="PS51257">
    <property type="entry name" value="PROKAR_LIPOPROTEIN"/>
    <property type="match status" value="1"/>
</dbReference>
<accession>A0ABX7NV47</accession>
<keyword evidence="1" id="KW-0732">Signal</keyword>
<dbReference type="RefSeq" id="WP_206724372.1">
    <property type="nucleotide sequence ID" value="NZ_CP071090.1"/>
</dbReference>
<reference evidence="2 3" key="1">
    <citation type="submission" date="2021-02" db="EMBL/GenBank/DDBJ databases">
        <title>De Novo genome assembly of isolated myxobacteria.</title>
        <authorList>
            <person name="Stevens D.C."/>
        </authorList>
    </citation>
    <scope>NUCLEOTIDE SEQUENCE [LARGE SCALE GENOMIC DNA]</scope>
    <source>
        <strain evidence="3">SCPEA02</strain>
    </source>
</reference>
<evidence type="ECO:0000313" key="2">
    <source>
        <dbReference type="EMBL" id="QSQ22796.1"/>
    </source>
</evidence>